<feature type="repeat" description="PPR" evidence="2">
    <location>
        <begin position="71"/>
        <end position="105"/>
    </location>
</feature>
<dbReference type="GO" id="GO:0003723">
    <property type="term" value="F:RNA binding"/>
    <property type="evidence" value="ECO:0007669"/>
    <property type="project" value="InterPro"/>
</dbReference>
<feature type="repeat" description="PPR" evidence="2">
    <location>
        <begin position="272"/>
        <end position="306"/>
    </location>
</feature>
<dbReference type="FunFam" id="1.25.40.10:FF:000158">
    <property type="entry name" value="pentatricopeptide repeat-containing protein At2g33680"/>
    <property type="match status" value="1"/>
</dbReference>
<evidence type="ECO:0000256" key="2">
    <source>
        <dbReference type="PROSITE-ProRule" id="PRU00708"/>
    </source>
</evidence>
<feature type="repeat" description="PPR" evidence="2">
    <location>
        <begin position="374"/>
        <end position="408"/>
    </location>
</feature>
<keyword evidence="1" id="KW-0677">Repeat</keyword>
<dbReference type="PANTHER" id="PTHR24015:SF1726">
    <property type="entry name" value="OS03G0861900 PROTEIN"/>
    <property type="match status" value="1"/>
</dbReference>
<sequence>MLRSVVEETCSRIIYFCNKQFLKEGICIHSPILKYGLHDNLLLSNNLLSLYAKCYGVKQARQLFDEMPHRDVVSWTGILSAYVKNGNHQEALRLFNLMRVSGEKPNEYTYSNVLKSCSALEDLSYGTKVQACMIKHGFEENPILCSSLIELYSKWDFLEEAVGVFNGMGNRDTVSWTTMISSFVEAGKLIDAVRCFTQMIEEGVRPNEYTFAKLLGACCFSGIDYGKLVHAQLIVCGVQLNLILKTALVEMYANCHRMEDAMVILNQTCEEDVQLWTALITGFTQNLKFHEAISVFRDMVRNFIVPNNYTYAGILNACSSIRALRLGKQIHANLIMVGLDNDTSVGNALLDFYAKCSNAVEDVMRVFKFITSPNVVSWTALIAGLATHGLKDECFLAFLEMQFVGQQPNSFTLFNILQACGEIETRMIHGFVIKTMADNDIILANALIDTYTKLQMVDSALSLAKGMSNRNIITYTVLASKLNQIGHHQLTLDIINHLRDDHIQLDGFIISSFLSASTNLGFTKTGKQLHSYSIKFGFGTWISVLNSLVDLYAKCMSIDDAQRAFNEIPKPDIISWNVLMHGFTLNGHITSTLETLENMRLAGVKPDSVTLLIVLVACEKGGLVDMGVEYFHSLREMYDIKLEISHYKSLVDILGRAGRLEEAFSVMKSMPLGYKAMLYKRVLHWCKLHRNVLLGEEVARVGLKLEPCHLEFYGLLGSLYDEVGRFDLGDSMRRLMKEGG</sequence>
<dbReference type="InterPro" id="IPR002885">
    <property type="entry name" value="PPR_rpt"/>
</dbReference>
<evidence type="ECO:0000256" key="1">
    <source>
        <dbReference type="ARBA" id="ARBA00022737"/>
    </source>
</evidence>
<dbReference type="GO" id="GO:0009451">
    <property type="term" value="P:RNA modification"/>
    <property type="evidence" value="ECO:0007669"/>
    <property type="project" value="InterPro"/>
</dbReference>
<proteinExistence type="predicted"/>
<evidence type="ECO:0000313" key="4">
    <source>
        <dbReference type="Proteomes" id="UP000231279"/>
    </source>
</evidence>
<keyword evidence="4" id="KW-1185">Reference proteome</keyword>
<dbReference type="InterPro" id="IPR046960">
    <property type="entry name" value="PPR_At4g14850-like_plant"/>
</dbReference>
<protein>
    <recommendedName>
        <fullName evidence="5">Pentacotripeptide-repeat region of PRORP domain-containing protein</fullName>
    </recommendedName>
</protein>
<accession>A0A2G9GYN8</accession>
<dbReference type="Proteomes" id="UP000231279">
    <property type="component" value="Unassembled WGS sequence"/>
</dbReference>
<gene>
    <name evidence="3" type="ORF">CDL12_17027</name>
</gene>
<evidence type="ECO:0008006" key="5">
    <source>
        <dbReference type="Google" id="ProtNLM"/>
    </source>
</evidence>
<dbReference type="NCBIfam" id="TIGR00756">
    <property type="entry name" value="PPR"/>
    <property type="match status" value="4"/>
</dbReference>
<dbReference type="Gene3D" id="1.25.40.10">
    <property type="entry name" value="Tetratricopeptide repeat domain"/>
    <property type="match status" value="6"/>
</dbReference>
<dbReference type="InterPro" id="IPR011990">
    <property type="entry name" value="TPR-like_helical_dom_sf"/>
</dbReference>
<name>A0A2G9GYN8_9LAMI</name>
<dbReference type="Pfam" id="PF13041">
    <property type="entry name" value="PPR_2"/>
    <property type="match status" value="4"/>
</dbReference>
<dbReference type="EMBL" id="NKXS01003237">
    <property type="protein sequence ID" value="PIN10388.1"/>
    <property type="molecule type" value="Genomic_DNA"/>
</dbReference>
<feature type="repeat" description="PPR" evidence="2">
    <location>
        <begin position="572"/>
        <end position="606"/>
    </location>
</feature>
<dbReference type="FunFam" id="1.25.40.10:FF:000227">
    <property type="entry name" value="Pentatricopeptide repeat-containing protein At3g13880"/>
    <property type="match status" value="1"/>
</dbReference>
<dbReference type="PROSITE" id="PS51375">
    <property type="entry name" value="PPR"/>
    <property type="match status" value="5"/>
</dbReference>
<dbReference type="PANTHER" id="PTHR24015">
    <property type="entry name" value="OS07G0578800 PROTEIN-RELATED"/>
    <property type="match status" value="1"/>
</dbReference>
<dbReference type="STRING" id="429701.A0A2G9GYN8"/>
<dbReference type="FunFam" id="1.25.40.10:FF:000381">
    <property type="entry name" value="Pentatricopeptide repeat-containing protein"/>
    <property type="match status" value="3"/>
</dbReference>
<dbReference type="GO" id="GO:0099402">
    <property type="term" value="P:plant organ development"/>
    <property type="evidence" value="ECO:0007669"/>
    <property type="project" value="UniProtKB-ARBA"/>
</dbReference>
<dbReference type="GO" id="GO:0005739">
    <property type="term" value="C:mitochondrion"/>
    <property type="evidence" value="ECO:0007669"/>
    <property type="project" value="TreeGrafter"/>
</dbReference>
<dbReference type="OrthoDB" id="1848122at2759"/>
<feature type="repeat" description="PPR" evidence="2">
    <location>
        <begin position="172"/>
        <end position="206"/>
    </location>
</feature>
<reference evidence="4" key="1">
    <citation type="journal article" date="2018" name="Gigascience">
        <title>Genome assembly of the Pink Ipe (Handroanthus impetiginosus, Bignoniaceae), a highly valued, ecologically keystone Neotropical timber forest tree.</title>
        <authorList>
            <person name="Silva-Junior O.B."/>
            <person name="Grattapaglia D."/>
            <person name="Novaes E."/>
            <person name="Collevatti R.G."/>
        </authorList>
    </citation>
    <scope>NUCLEOTIDE SEQUENCE [LARGE SCALE GENOMIC DNA]</scope>
    <source>
        <strain evidence="4">cv. UFG-1</strain>
    </source>
</reference>
<dbReference type="AlphaFoldDB" id="A0A2G9GYN8"/>
<organism evidence="3 4">
    <name type="scientific">Handroanthus impetiginosus</name>
    <dbReference type="NCBI Taxonomy" id="429701"/>
    <lineage>
        <taxon>Eukaryota</taxon>
        <taxon>Viridiplantae</taxon>
        <taxon>Streptophyta</taxon>
        <taxon>Embryophyta</taxon>
        <taxon>Tracheophyta</taxon>
        <taxon>Spermatophyta</taxon>
        <taxon>Magnoliopsida</taxon>
        <taxon>eudicotyledons</taxon>
        <taxon>Gunneridae</taxon>
        <taxon>Pentapetalae</taxon>
        <taxon>asterids</taxon>
        <taxon>lamiids</taxon>
        <taxon>Lamiales</taxon>
        <taxon>Bignoniaceae</taxon>
        <taxon>Crescentiina</taxon>
        <taxon>Tabebuia alliance</taxon>
        <taxon>Handroanthus</taxon>
    </lineage>
</organism>
<dbReference type="Pfam" id="PF01535">
    <property type="entry name" value="PPR"/>
    <property type="match status" value="3"/>
</dbReference>
<comment type="caution">
    <text evidence="3">The sequence shown here is derived from an EMBL/GenBank/DDBJ whole genome shotgun (WGS) entry which is preliminary data.</text>
</comment>
<evidence type="ECO:0000313" key="3">
    <source>
        <dbReference type="EMBL" id="PIN10388.1"/>
    </source>
</evidence>